<dbReference type="SUPFAM" id="SSF51735">
    <property type="entry name" value="NAD(P)-binding Rossmann-fold domains"/>
    <property type="match status" value="1"/>
</dbReference>
<name>A0A5E4M014_9HEMI</name>
<dbReference type="GO" id="GO:0005811">
    <property type="term" value="C:lipid droplet"/>
    <property type="evidence" value="ECO:0007669"/>
    <property type="project" value="TreeGrafter"/>
</dbReference>
<evidence type="ECO:0000256" key="2">
    <source>
        <dbReference type="ARBA" id="ARBA00006484"/>
    </source>
</evidence>
<dbReference type="PANTHER" id="PTHR24322">
    <property type="entry name" value="PKSB"/>
    <property type="match status" value="1"/>
</dbReference>
<dbReference type="PRINTS" id="PR00081">
    <property type="entry name" value="GDHRDH"/>
</dbReference>
<dbReference type="Proteomes" id="UP000325440">
    <property type="component" value="Unassembled WGS sequence"/>
</dbReference>
<sequence>MNKNMTIPNFSSSMQYKQTPANPIRLIFEILLCILLIIPAVLWATIKLFLKSPRKNIRGQVVLVTGAARGLGRELCTRFHELGAKVVCVDVDGRGCAETAKEINRNGGTAMSYEVDVTNRRQIAAMHTAVRTELGPVDILVNNAGLVSAHMFVNPESEQLIEDLVNVNLLGQIWMNREILPSMLERNQGQIVAISSMSSMSGLSGISTYTATKWATNGMMESLYNELKTLKSTVVSTTVCPYFIKTNPEISEHLELRFPEMPTSFVGKIVMNGILENRRIFSVPNHFMFPVAFVRILPDNLQLLINKIFYVNIIGFQKDKELMKKYQR</sequence>
<reference evidence="14 15" key="1">
    <citation type="submission" date="2019-08" db="EMBL/GenBank/DDBJ databases">
        <authorList>
            <person name="Alioto T."/>
            <person name="Alioto T."/>
            <person name="Gomez Garrido J."/>
        </authorList>
    </citation>
    <scope>NUCLEOTIDE SEQUENCE [LARGE SCALE GENOMIC DNA]</scope>
</reference>
<dbReference type="InterPro" id="IPR002347">
    <property type="entry name" value="SDR_fam"/>
</dbReference>
<dbReference type="PRINTS" id="PR00080">
    <property type="entry name" value="SDRFAMILY"/>
</dbReference>
<evidence type="ECO:0000256" key="9">
    <source>
        <dbReference type="ARBA" id="ARBA00059620"/>
    </source>
</evidence>
<keyword evidence="8 13" id="KW-0472">Membrane</keyword>
<evidence type="ECO:0000256" key="5">
    <source>
        <dbReference type="ARBA" id="ARBA00022989"/>
    </source>
</evidence>
<comment type="similarity">
    <text evidence="2 12">Belongs to the short-chain dehydrogenases/reductases (SDR) family.</text>
</comment>
<evidence type="ECO:0000256" key="11">
    <source>
        <dbReference type="ARBA" id="ARBA00082544"/>
    </source>
</evidence>
<proteinExistence type="inferred from homology"/>
<dbReference type="Gene3D" id="3.40.50.720">
    <property type="entry name" value="NAD(P)-binding Rossmann-like Domain"/>
    <property type="match status" value="1"/>
</dbReference>
<evidence type="ECO:0000256" key="8">
    <source>
        <dbReference type="ARBA" id="ARBA00023136"/>
    </source>
</evidence>
<dbReference type="PANTHER" id="PTHR24322:SF748">
    <property type="entry name" value="FI23927P1-RELATED"/>
    <property type="match status" value="1"/>
</dbReference>
<keyword evidence="5 13" id="KW-1133">Transmembrane helix</keyword>
<evidence type="ECO:0000313" key="14">
    <source>
        <dbReference type="EMBL" id="VVC24549.1"/>
    </source>
</evidence>
<organism evidence="14 15">
    <name type="scientific">Cinara cedri</name>
    <dbReference type="NCBI Taxonomy" id="506608"/>
    <lineage>
        <taxon>Eukaryota</taxon>
        <taxon>Metazoa</taxon>
        <taxon>Ecdysozoa</taxon>
        <taxon>Arthropoda</taxon>
        <taxon>Hexapoda</taxon>
        <taxon>Insecta</taxon>
        <taxon>Pterygota</taxon>
        <taxon>Neoptera</taxon>
        <taxon>Paraneoptera</taxon>
        <taxon>Hemiptera</taxon>
        <taxon>Sternorrhyncha</taxon>
        <taxon>Aphidomorpha</taxon>
        <taxon>Aphidoidea</taxon>
        <taxon>Aphididae</taxon>
        <taxon>Lachninae</taxon>
        <taxon>Cinara</taxon>
    </lineage>
</organism>
<dbReference type="FunFam" id="3.40.50.720:FF:000131">
    <property type="entry name" value="Short-chain dehydrogenase/reductase 3"/>
    <property type="match status" value="1"/>
</dbReference>
<dbReference type="GO" id="GO:0052650">
    <property type="term" value="F:all-trans-retinol dehydrogenase (NADP+) activity"/>
    <property type="evidence" value="ECO:0007669"/>
    <property type="project" value="UniProtKB-ARBA"/>
</dbReference>
<evidence type="ECO:0000256" key="4">
    <source>
        <dbReference type="ARBA" id="ARBA00022857"/>
    </source>
</evidence>
<protein>
    <recommendedName>
        <fullName evidence="10">Short-chain dehydrogenase/reductase 3</fullName>
    </recommendedName>
    <alternativeName>
        <fullName evidence="11">Retinal short-chain dehydrogenase/reductase 1</fullName>
    </alternativeName>
</protein>
<keyword evidence="15" id="KW-1185">Reference proteome</keyword>
<dbReference type="GO" id="GO:0016020">
    <property type="term" value="C:membrane"/>
    <property type="evidence" value="ECO:0007669"/>
    <property type="project" value="UniProtKB-SubCell"/>
</dbReference>
<evidence type="ECO:0000256" key="10">
    <source>
        <dbReference type="ARBA" id="ARBA00068717"/>
    </source>
</evidence>
<keyword evidence="3 13" id="KW-0812">Transmembrane</keyword>
<evidence type="ECO:0000313" key="15">
    <source>
        <dbReference type="Proteomes" id="UP000325440"/>
    </source>
</evidence>
<dbReference type="OrthoDB" id="5840532at2759"/>
<comment type="function">
    <text evidence="9">Catalyzes the reduction of all-trans-retinal to all-trans-retinol in the presence of NADPH.</text>
</comment>
<accession>A0A5E4M014</accession>
<evidence type="ECO:0000256" key="3">
    <source>
        <dbReference type="ARBA" id="ARBA00022692"/>
    </source>
</evidence>
<dbReference type="Pfam" id="PF00106">
    <property type="entry name" value="adh_short"/>
    <property type="match status" value="1"/>
</dbReference>
<evidence type="ECO:0000256" key="13">
    <source>
        <dbReference type="SAM" id="Phobius"/>
    </source>
</evidence>
<evidence type="ECO:0000256" key="12">
    <source>
        <dbReference type="RuleBase" id="RU000363"/>
    </source>
</evidence>
<keyword evidence="4" id="KW-0521">NADP</keyword>
<evidence type="ECO:0000256" key="1">
    <source>
        <dbReference type="ARBA" id="ARBA00004141"/>
    </source>
</evidence>
<dbReference type="AlphaFoldDB" id="A0A5E4M014"/>
<dbReference type="InterPro" id="IPR036291">
    <property type="entry name" value="NAD(P)-bd_dom_sf"/>
</dbReference>
<dbReference type="EMBL" id="CABPRJ010000003">
    <property type="protein sequence ID" value="VVC24549.1"/>
    <property type="molecule type" value="Genomic_DNA"/>
</dbReference>
<feature type="transmembrane region" description="Helical" evidence="13">
    <location>
        <begin position="26"/>
        <end position="50"/>
    </location>
</feature>
<keyword evidence="6" id="KW-0560">Oxidoreductase</keyword>
<comment type="subcellular location">
    <subcellularLocation>
        <location evidence="1">Membrane</location>
        <topology evidence="1">Multi-pass membrane protein</topology>
    </subcellularLocation>
</comment>
<gene>
    <name evidence="14" type="ORF">CINCED_3A020206</name>
</gene>
<evidence type="ECO:0000256" key="6">
    <source>
        <dbReference type="ARBA" id="ARBA00023002"/>
    </source>
</evidence>
<evidence type="ECO:0000256" key="7">
    <source>
        <dbReference type="ARBA" id="ARBA00023098"/>
    </source>
</evidence>
<keyword evidence="7" id="KW-0443">Lipid metabolism</keyword>